<dbReference type="Proteomes" id="UP000029409">
    <property type="component" value="Chromosome"/>
</dbReference>
<evidence type="ECO:0000313" key="1">
    <source>
        <dbReference type="EMBL" id="AIQ15012.1"/>
    </source>
</evidence>
<evidence type="ECO:0008006" key="3">
    <source>
        <dbReference type="Google" id="ProtNLM"/>
    </source>
</evidence>
<dbReference type="PANTHER" id="PTHR34822:SF1">
    <property type="entry name" value="GRPB FAMILY PROTEIN"/>
    <property type="match status" value="1"/>
</dbReference>
<proteinExistence type="predicted"/>
<accession>A0A089HVA4</accession>
<dbReference type="KEGG" id="pdu:PDUR_26415"/>
<dbReference type="InterPro" id="IPR043519">
    <property type="entry name" value="NT_sf"/>
</dbReference>
<gene>
    <name evidence="1" type="ORF">PDUR_26415</name>
</gene>
<dbReference type="Pfam" id="PF04229">
    <property type="entry name" value="GrpB"/>
    <property type="match status" value="1"/>
</dbReference>
<reference evidence="1 2" key="1">
    <citation type="submission" date="2014-08" db="EMBL/GenBank/DDBJ databases">
        <title>Comparative genomics of the Paenibacillus odorifer group.</title>
        <authorList>
            <person name="den Bakker H.C."/>
            <person name="Tsai Y.-C."/>
            <person name="Martin N."/>
            <person name="Korlach J."/>
            <person name="Wiedmann M."/>
        </authorList>
    </citation>
    <scope>NUCLEOTIDE SEQUENCE [LARGE SCALE GENOMIC DNA]</scope>
    <source>
        <strain evidence="1 2">DSM 1735</strain>
    </source>
</reference>
<dbReference type="eggNOG" id="COG2320">
    <property type="taxonomic scope" value="Bacteria"/>
</dbReference>
<dbReference type="EMBL" id="CP009288">
    <property type="protein sequence ID" value="AIQ15012.1"/>
    <property type="molecule type" value="Genomic_DNA"/>
</dbReference>
<protein>
    <recommendedName>
        <fullName evidence="3">GrpB family protein</fullName>
    </recommendedName>
</protein>
<keyword evidence="2" id="KW-1185">Reference proteome</keyword>
<dbReference type="InterPro" id="IPR007344">
    <property type="entry name" value="GrpB/CoaE"/>
</dbReference>
<organism evidence="1 2">
    <name type="scientific">Paenibacillus durus</name>
    <name type="common">Paenibacillus azotofixans</name>
    <dbReference type="NCBI Taxonomy" id="44251"/>
    <lineage>
        <taxon>Bacteria</taxon>
        <taxon>Bacillati</taxon>
        <taxon>Bacillota</taxon>
        <taxon>Bacilli</taxon>
        <taxon>Bacillales</taxon>
        <taxon>Paenibacillaceae</taxon>
        <taxon>Paenibacillus</taxon>
    </lineage>
</organism>
<dbReference type="SUPFAM" id="SSF81301">
    <property type="entry name" value="Nucleotidyltransferase"/>
    <property type="match status" value="1"/>
</dbReference>
<dbReference type="Gene3D" id="3.30.460.10">
    <property type="entry name" value="Beta Polymerase, domain 2"/>
    <property type="match status" value="1"/>
</dbReference>
<dbReference type="AlphaFoldDB" id="A0A089HVA4"/>
<sequence length="181" mass="21569">MEDQWRIAPFDAEWRDLFLEIGLKLRHSLGGWAIRIDHVGSTSIIGMDAKPIIDIQISVENIEDESSYKWLIEKNGFELRPENPDRTKKYFREVPGNRRTHIHVRQAGSYSEQLTLLFRDYLRYSSEDRQRYIQEKHRLMNLYKNDRPKYVEGKGPIVWDILQKAHIWSQETGWRPGKTDV</sequence>
<dbReference type="OrthoDB" id="9799092at2"/>
<dbReference type="PANTHER" id="PTHR34822">
    <property type="entry name" value="GRPB DOMAIN PROTEIN (AFU_ORTHOLOGUE AFUA_1G01530)"/>
    <property type="match status" value="1"/>
</dbReference>
<dbReference type="RefSeq" id="WP_042208695.1">
    <property type="nucleotide sequence ID" value="NZ_CP009288.1"/>
</dbReference>
<evidence type="ECO:0000313" key="2">
    <source>
        <dbReference type="Proteomes" id="UP000029409"/>
    </source>
</evidence>
<dbReference type="STRING" id="44251.PDUR_26415"/>
<name>A0A089HVA4_PAEDU</name>